<feature type="domain" description="PLD phosphodiesterase" evidence="7">
    <location>
        <begin position="145"/>
        <end position="172"/>
    </location>
</feature>
<dbReference type="RefSeq" id="WP_216150860.1">
    <property type="nucleotide sequence ID" value="NZ_JAHLDV010000049.1"/>
</dbReference>
<dbReference type="PANTHER" id="PTHR43856">
    <property type="entry name" value="CARDIOLIPIN HYDROLASE"/>
    <property type="match status" value="1"/>
</dbReference>
<keyword evidence="5" id="KW-0442">Lipid degradation</keyword>
<gene>
    <name evidence="8" type="ORF">KPL37_15605</name>
</gene>
<reference evidence="8 9" key="1">
    <citation type="submission" date="2021-06" db="EMBL/GenBank/DDBJ databases">
        <title>Clostridia strains as spoilage organisms.</title>
        <authorList>
            <person name="Wambui J."/>
            <person name="Stephan R."/>
            <person name="Stevens M.J.A."/>
        </authorList>
    </citation>
    <scope>NUCLEOTIDE SEQUENCE [LARGE SCALE GENOMIC DNA]</scope>
    <source>
        <strain evidence="8 9">DSM 14204</strain>
    </source>
</reference>
<evidence type="ECO:0000256" key="5">
    <source>
        <dbReference type="ARBA" id="ARBA00022963"/>
    </source>
</evidence>
<dbReference type="Proteomes" id="UP000776252">
    <property type="component" value="Unassembled WGS sequence"/>
</dbReference>
<keyword evidence="6" id="KW-0443">Lipid metabolism</keyword>
<accession>A0ABS6BW58</accession>
<comment type="similarity">
    <text evidence="2">Belongs to the phospholipase D family.</text>
</comment>
<dbReference type="Pfam" id="PF13091">
    <property type="entry name" value="PLDc_2"/>
    <property type="match status" value="1"/>
</dbReference>
<evidence type="ECO:0000313" key="9">
    <source>
        <dbReference type="Proteomes" id="UP000776252"/>
    </source>
</evidence>
<evidence type="ECO:0000256" key="2">
    <source>
        <dbReference type="ARBA" id="ARBA00008664"/>
    </source>
</evidence>
<dbReference type="PROSITE" id="PS50035">
    <property type="entry name" value="PLD"/>
    <property type="match status" value="1"/>
</dbReference>
<dbReference type="PANTHER" id="PTHR43856:SF1">
    <property type="entry name" value="MITOCHONDRIAL CARDIOLIPIN HYDROLASE"/>
    <property type="match status" value="1"/>
</dbReference>
<dbReference type="EC" id="3.1.4.4" evidence="3"/>
<evidence type="ECO:0000256" key="6">
    <source>
        <dbReference type="ARBA" id="ARBA00023098"/>
    </source>
</evidence>
<keyword evidence="4" id="KW-0378">Hydrolase</keyword>
<name>A0ABS6BW58_9CLOT</name>
<evidence type="ECO:0000313" key="8">
    <source>
        <dbReference type="EMBL" id="MBU3161146.1"/>
    </source>
</evidence>
<keyword evidence="9" id="KW-1185">Reference proteome</keyword>
<proteinExistence type="inferred from homology"/>
<organism evidence="8 9">
    <name type="scientific">Clostridium frigoris</name>
    <dbReference type="NCBI Taxonomy" id="205327"/>
    <lineage>
        <taxon>Bacteria</taxon>
        <taxon>Bacillati</taxon>
        <taxon>Bacillota</taxon>
        <taxon>Clostridia</taxon>
        <taxon>Eubacteriales</taxon>
        <taxon>Clostridiaceae</taxon>
        <taxon>Clostridium</taxon>
    </lineage>
</organism>
<dbReference type="InterPro" id="IPR001736">
    <property type="entry name" value="PLipase_D/transphosphatidylase"/>
</dbReference>
<evidence type="ECO:0000256" key="3">
    <source>
        <dbReference type="ARBA" id="ARBA00012027"/>
    </source>
</evidence>
<evidence type="ECO:0000259" key="7">
    <source>
        <dbReference type="PROSITE" id="PS50035"/>
    </source>
</evidence>
<comment type="catalytic activity">
    <reaction evidence="1">
        <text>a 1,2-diacyl-sn-glycero-3-phosphocholine + H2O = a 1,2-diacyl-sn-glycero-3-phosphate + choline + H(+)</text>
        <dbReference type="Rhea" id="RHEA:14445"/>
        <dbReference type="ChEBI" id="CHEBI:15354"/>
        <dbReference type="ChEBI" id="CHEBI:15377"/>
        <dbReference type="ChEBI" id="CHEBI:15378"/>
        <dbReference type="ChEBI" id="CHEBI:57643"/>
        <dbReference type="ChEBI" id="CHEBI:58608"/>
        <dbReference type="EC" id="3.1.4.4"/>
    </reaction>
</comment>
<protein>
    <recommendedName>
        <fullName evidence="3">phospholipase D</fullName>
        <ecNumber evidence="3">3.1.4.4</ecNumber>
    </recommendedName>
</protein>
<comment type="caution">
    <text evidence="8">The sequence shown here is derived from an EMBL/GenBank/DDBJ whole genome shotgun (WGS) entry which is preliminary data.</text>
</comment>
<dbReference type="InterPro" id="IPR025202">
    <property type="entry name" value="PLD-like_dom"/>
</dbReference>
<evidence type="ECO:0000256" key="1">
    <source>
        <dbReference type="ARBA" id="ARBA00000798"/>
    </source>
</evidence>
<dbReference type="EMBL" id="JAHLDV010000049">
    <property type="protein sequence ID" value="MBU3161146.1"/>
    <property type="molecule type" value="Genomic_DNA"/>
</dbReference>
<sequence>MGLIGILFGMRKKSKNKTYLEMQEKSVIQDEYDEIKSDVIWEGHHVITSSKPASLPATYIKYYFTRVTGDLDKQMIKVIDTSVDTLDIAIYTITLPNVVDAIISSKKRGVIVRILTDSKTCVYASVGEQLNRLKLLGIPVKINTHYGYMHLKVTIADSKIITTGSYNYTGSATNNHDENLVIISNEKIAKDYRHEFNIMWNDTYNYENYVG</sequence>
<evidence type="ECO:0000256" key="4">
    <source>
        <dbReference type="ARBA" id="ARBA00022801"/>
    </source>
</evidence>
<dbReference type="InterPro" id="IPR051406">
    <property type="entry name" value="PLD_domain"/>
</dbReference>